<comment type="caution">
    <text evidence="3">The sequence shown here is derived from an EMBL/GenBank/DDBJ whole genome shotgun (WGS) entry which is preliminary data.</text>
</comment>
<gene>
    <name evidence="3" type="ORF">PVAP13_1NG190500</name>
</gene>
<feature type="signal peptide" evidence="2">
    <location>
        <begin position="1"/>
        <end position="17"/>
    </location>
</feature>
<reference evidence="3 4" key="1">
    <citation type="submission" date="2020-05" db="EMBL/GenBank/DDBJ databases">
        <title>WGS assembly of Panicum virgatum.</title>
        <authorList>
            <person name="Lovell J.T."/>
            <person name="Jenkins J."/>
            <person name="Shu S."/>
            <person name="Juenger T.E."/>
            <person name="Schmutz J."/>
        </authorList>
    </citation>
    <scope>NUCLEOTIDE SEQUENCE [LARGE SCALE GENOMIC DNA]</scope>
    <source>
        <strain evidence="4">cv. AP13</strain>
    </source>
</reference>
<dbReference type="AlphaFoldDB" id="A0A8T0WS03"/>
<feature type="transmembrane region" description="Helical" evidence="1">
    <location>
        <begin position="98"/>
        <end position="119"/>
    </location>
</feature>
<keyword evidence="1" id="KW-0472">Membrane</keyword>
<accession>A0A8T0WS03</accession>
<keyword evidence="4" id="KW-1185">Reference proteome</keyword>
<name>A0A8T0WS03_PANVG</name>
<evidence type="ECO:0000313" key="3">
    <source>
        <dbReference type="EMBL" id="KAG2650085.1"/>
    </source>
</evidence>
<evidence type="ECO:0008006" key="5">
    <source>
        <dbReference type="Google" id="ProtNLM"/>
    </source>
</evidence>
<keyword evidence="1" id="KW-1133">Transmembrane helix</keyword>
<feature type="chain" id="PRO_5035827086" description="Secreted protein" evidence="2">
    <location>
        <begin position="18"/>
        <end position="173"/>
    </location>
</feature>
<protein>
    <recommendedName>
        <fullName evidence="5">Secreted protein</fullName>
    </recommendedName>
</protein>
<keyword evidence="1" id="KW-0812">Transmembrane</keyword>
<sequence length="173" mass="19035">MLAPWWLLFLLMDSAAGAGGAWPEGPSVRFVYLNLKRSGWWVCIPFWVLLIPRRWISVLRQRSSSSSSPVRRSPMDFQWLHVRRSWIRRTVSCGISKGWGLFIGWEGVLFLCFLCLVLHGANAAVVADAAAGGLGASGDGGEDEQESPAVDLVVISFISRGLFVILGCNILLC</sequence>
<keyword evidence="2" id="KW-0732">Signal</keyword>
<proteinExistence type="predicted"/>
<organism evidence="3 4">
    <name type="scientific">Panicum virgatum</name>
    <name type="common">Blackwell switchgrass</name>
    <dbReference type="NCBI Taxonomy" id="38727"/>
    <lineage>
        <taxon>Eukaryota</taxon>
        <taxon>Viridiplantae</taxon>
        <taxon>Streptophyta</taxon>
        <taxon>Embryophyta</taxon>
        <taxon>Tracheophyta</taxon>
        <taxon>Spermatophyta</taxon>
        <taxon>Magnoliopsida</taxon>
        <taxon>Liliopsida</taxon>
        <taxon>Poales</taxon>
        <taxon>Poaceae</taxon>
        <taxon>PACMAD clade</taxon>
        <taxon>Panicoideae</taxon>
        <taxon>Panicodae</taxon>
        <taxon>Paniceae</taxon>
        <taxon>Panicinae</taxon>
        <taxon>Panicum</taxon>
        <taxon>Panicum sect. Hiantes</taxon>
    </lineage>
</organism>
<feature type="transmembrane region" description="Helical" evidence="1">
    <location>
        <begin position="39"/>
        <end position="56"/>
    </location>
</feature>
<evidence type="ECO:0000313" key="4">
    <source>
        <dbReference type="Proteomes" id="UP000823388"/>
    </source>
</evidence>
<evidence type="ECO:0000256" key="1">
    <source>
        <dbReference type="SAM" id="Phobius"/>
    </source>
</evidence>
<dbReference type="Proteomes" id="UP000823388">
    <property type="component" value="Chromosome 1N"/>
</dbReference>
<feature type="transmembrane region" description="Helical" evidence="1">
    <location>
        <begin position="152"/>
        <end position="172"/>
    </location>
</feature>
<evidence type="ECO:0000256" key="2">
    <source>
        <dbReference type="SAM" id="SignalP"/>
    </source>
</evidence>
<dbReference type="EMBL" id="CM029038">
    <property type="protein sequence ID" value="KAG2650085.1"/>
    <property type="molecule type" value="Genomic_DNA"/>
</dbReference>